<reference evidence="2" key="1">
    <citation type="submission" date="2014-11" db="EMBL/GenBank/DDBJ databases">
        <authorList>
            <person name="Otto D Thomas"/>
            <person name="Naeem Raeece"/>
        </authorList>
    </citation>
    <scope>NUCLEOTIDE SEQUENCE</scope>
</reference>
<dbReference type="VEuPathDB" id="CryptoDB:Cvel_16445"/>
<evidence type="ECO:0000313" key="2">
    <source>
        <dbReference type="EMBL" id="CEM11151.1"/>
    </source>
</evidence>
<dbReference type="PROSITE" id="PS50011">
    <property type="entry name" value="PROTEIN_KINASE_DOM"/>
    <property type="match status" value="1"/>
</dbReference>
<evidence type="ECO:0000259" key="1">
    <source>
        <dbReference type="PROSITE" id="PS50011"/>
    </source>
</evidence>
<dbReference type="AlphaFoldDB" id="A0A0G4FD43"/>
<dbReference type="EMBL" id="CDMZ01000294">
    <property type="protein sequence ID" value="CEM11151.1"/>
    <property type="molecule type" value="Genomic_DNA"/>
</dbReference>
<organism evidence="2">
    <name type="scientific">Chromera velia CCMP2878</name>
    <dbReference type="NCBI Taxonomy" id="1169474"/>
    <lineage>
        <taxon>Eukaryota</taxon>
        <taxon>Sar</taxon>
        <taxon>Alveolata</taxon>
        <taxon>Colpodellida</taxon>
        <taxon>Chromeraceae</taxon>
        <taxon>Chromera</taxon>
    </lineage>
</organism>
<dbReference type="InterPro" id="IPR011009">
    <property type="entry name" value="Kinase-like_dom_sf"/>
</dbReference>
<accession>A0A0G4FD43</accession>
<gene>
    <name evidence="2" type="ORF">Cvel_16445</name>
</gene>
<dbReference type="InterPro" id="IPR000719">
    <property type="entry name" value="Prot_kinase_dom"/>
</dbReference>
<protein>
    <recommendedName>
        <fullName evidence="1">Protein kinase domain-containing protein</fullName>
    </recommendedName>
</protein>
<dbReference type="SUPFAM" id="SSF56112">
    <property type="entry name" value="Protein kinase-like (PK-like)"/>
    <property type="match status" value="1"/>
</dbReference>
<dbReference type="GO" id="GO:0004672">
    <property type="term" value="F:protein kinase activity"/>
    <property type="evidence" value="ECO:0007669"/>
    <property type="project" value="InterPro"/>
</dbReference>
<dbReference type="Gene3D" id="1.10.510.10">
    <property type="entry name" value="Transferase(Phosphotransferase) domain 1"/>
    <property type="match status" value="1"/>
</dbReference>
<sequence length="161" mass="17980">MAGRLPDAVLSFLWGKKETAWGALMEFAEWRNLEEVILSNDPLSSLYALDRSLAPSDNSPEGHGLAEAYSCPAARKRVEENIERVSRLVADSLSTLSILAAKGMWHMDVKPGNLVKGEEGGTPMMKFLDFRLSILLYDGLGGTNVWRETPRYIAYERWMTG</sequence>
<feature type="domain" description="Protein kinase" evidence="1">
    <location>
        <begin position="1"/>
        <end position="161"/>
    </location>
</feature>
<proteinExistence type="predicted"/>
<name>A0A0G4FD43_9ALVE</name>
<dbReference type="GO" id="GO:0005524">
    <property type="term" value="F:ATP binding"/>
    <property type="evidence" value="ECO:0007669"/>
    <property type="project" value="InterPro"/>
</dbReference>